<dbReference type="EMBL" id="ASRX01000002">
    <property type="protein sequence ID" value="EYF08738.1"/>
    <property type="molecule type" value="Genomic_DNA"/>
</dbReference>
<feature type="domain" description="Protein kinase" evidence="6">
    <location>
        <begin position="32"/>
        <end position="315"/>
    </location>
</feature>
<organism evidence="7 8">
    <name type="scientific">Chondromyces apiculatus DSM 436</name>
    <dbReference type="NCBI Taxonomy" id="1192034"/>
    <lineage>
        <taxon>Bacteria</taxon>
        <taxon>Pseudomonadati</taxon>
        <taxon>Myxococcota</taxon>
        <taxon>Polyangia</taxon>
        <taxon>Polyangiales</taxon>
        <taxon>Polyangiaceae</taxon>
        <taxon>Chondromyces</taxon>
    </lineage>
</organism>
<dbReference type="OrthoDB" id="9779541at2"/>
<protein>
    <submittedName>
        <fullName evidence="7">Serine/threonine protein kinase</fullName>
    </submittedName>
</protein>
<reference evidence="7 8" key="1">
    <citation type="submission" date="2013-05" db="EMBL/GenBank/DDBJ databases">
        <title>Genome assembly of Chondromyces apiculatus DSM 436.</title>
        <authorList>
            <person name="Sharma G."/>
            <person name="Khatri I."/>
            <person name="Kaur C."/>
            <person name="Mayilraj S."/>
            <person name="Subramanian S."/>
        </authorList>
    </citation>
    <scope>NUCLEOTIDE SEQUENCE [LARGE SCALE GENOMIC DNA]</scope>
    <source>
        <strain evidence="7 8">DSM 436</strain>
    </source>
</reference>
<dbReference type="RefSeq" id="WP_052373908.1">
    <property type="nucleotide sequence ID" value="NZ_ASRX01000002.1"/>
</dbReference>
<evidence type="ECO:0000313" key="8">
    <source>
        <dbReference type="Proteomes" id="UP000019678"/>
    </source>
</evidence>
<dbReference type="STRING" id="1192034.CAP_2599"/>
<feature type="transmembrane region" description="Helical" evidence="5">
    <location>
        <begin position="332"/>
        <end position="353"/>
    </location>
</feature>
<keyword evidence="5" id="KW-0472">Membrane</keyword>
<evidence type="ECO:0000256" key="1">
    <source>
        <dbReference type="ARBA" id="ARBA00022679"/>
    </source>
</evidence>
<dbReference type="PROSITE" id="PS50011">
    <property type="entry name" value="PROTEIN_KINASE_DOM"/>
    <property type="match status" value="1"/>
</dbReference>
<evidence type="ECO:0000313" key="7">
    <source>
        <dbReference type="EMBL" id="EYF08738.1"/>
    </source>
</evidence>
<evidence type="ECO:0000256" key="3">
    <source>
        <dbReference type="ARBA" id="ARBA00022777"/>
    </source>
</evidence>
<dbReference type="InterPro" id="IPR011009">
    <property type="entry name" value="Kinase-like_dom_sf"/>
</dbReference>
<dbReference type="GO" id="GO:0004674">
    <property type="term" value="F:protein serine/threonine kinase activity"/>
    <property type="evidence" value="ECO:0007669"/>
    <property type="project" value="UniProtKB-KW"/>
</dbReference>
<dbReference type="eggNOG" id="COG0515">
    <property type="taxonomic scope" value="Bacteria"/>
</dbReference>
<dbReference type="Pfam" id="PF00069">
    <property type="entry name" value="Pkinase"/>
    <property type="match status" value="1"/>
</dbReference>
<keyword evidence="4" id="KW-0067">ATP-binding</keyword>
<dbReference type="Proteomes" id="UP000019678">
    <property type="component" value="Unassembled WGS sequence"/>
</dbReference>
<dbReference type="GO" id="GO:0005524">
    <property type="term" value="F:ATP binding"/>
    <property type="evidence" value="ECO:0007669"/>
    <property type="project" value="UniProtKB-KW"/>
</dbReference>
<sequence>MTVDGQLAGGAASDAARERAKSFLGRSILDRYKVEELVALGGLAAVFRARVIGHGKGEDVALKILHPDTEQLPELVDRFKREAIAGRHIYHPNVAAVHEVVQLEDGTWCMVMEYVRGVTLRQLIAQGPMPPMRAAKIARQIAVGLNAAHDMGIIHRDIKPLNVMVCPAPGSEDGERDEVVKVIDFGLARVPVDELRVGVEANHELTQAGVVMGTMAYLAPEAALGMRSIDKRSDLYALGVILYEMLSGKHPFDAATPSEMFAKHRKAPVPPIEKRAPGVRVPQTLETLARKLLEKDPEERNPNARAVIAALEAAMREMEEDATGGFLRGWRIVAAAAGVGLMLAAGVAAYLLAGR</sequence>
<dbReference type="CDD" id="cd14014">
    <property type="entry name" value="STKc_PknB_like"/>
    <property type="match status" value="1"/>
</dbReference>
<keyword evidence="5" id="KW-0812">Transmembrane</keyword>
<dbReference type="AlphaFoldDB" id="A0A017THI0"/>
<evidence type="ECO:0000256" key="4">
    <source>
        <dbReference type="ARBA" id="ARBA00022840"/>
    </source>
</evidence>
<name>A0A017THI0_9BACT</name>
<dbReference type="SMART" id="SM00220">
    <property type="entry name" value="S_TKc"/>
    <property type="match status" value="1"/>
</dbReference>
<dbReference type="Gene3D" id="1.10.510.10">
    <property type="entry name" value="Transferase(Phosphotransferase) domain 1"/>
    <property type="match status" value="1"/>
</dbReference>
<dbReference type="PROSITE" id="PS00108">
    <property type="entry name" value="PROTEIN_KINASE_ST"/>
    <property type="match status" value="1"/>
</dbReference>
<dbReference type="Gene3D" id="3.30.200.20">
    <property type="entry name" value="Phosphorylase Kinase, domain 1"/>
    <property type="match status" value="1"/>
</dbReference>
<evidence type="ECO:0000259" key="6">
    <source>
        <dbReference type="PROSITE" id="PS50011"/>
    </source>
</evidence>
<keyword evidence="2" id="KW-0547">Nucleotide-binding</keyword>
<dbReference type="PANTHER" id="PTHR43289">
    <property type="entry name" value="MITOGEN-ACTIVATED PROTEIN KINASE KINASE KINASE 20-RELATED"/>
    <property type="match status" value="1"/>
</dbReference>
<proteinExistence type="predicted"/>
<keyword evidence="5" id="KW-1133">Transmembrane helix</keyword>
<keyword evidence="3 7" id="KW-0418">Kinase</keyword>
<keyword evidence="8" id="KW-1185">Reference proteome</keyword>
<evidence type="ECO:0000256" key="5">
    <source>
        <dbReference type="SAM" id="Phobius"/>
    </source>
</evidence>
<accession>A0A017THI0</accession>
<keyword evidence="1" id="KW-0808">Transferase</keyword>
<dbReference type="InterPro" id="IPR008271">
    <property type="entry name" value="Ser/Thr_kinase_AS"/>
</dbReference>
<dbReference type="PANTHER" id="PTHR43289:SF6">
    <property type="entry name" value="SERINE_THREONINE-PROTEIN KINASE NEKL-3"/>
    <property type="match status" value="1"/>
</dbReference>
<evidence type="ECO:0000256" key="2">
    <source>
        <dbReference type="ARBA" id="ARBA00022741"/>
    </source>
</evidence>
<dbReference type="InterPro" id="IPR000719">
    <property type="entry name" value="Prot_kinase_dom"/>
</dbReference>
<dbReference type="SUPFAM" id="SSF56112">
    <property type="entry name" value="Protein kinase-like (PK-like)"/>
    <property type="match status" value="1"/>
</dbReference>
<comment type="caution">
    <text evidence="7">The sequence shown here is derived from an EMBL/GenBank/DDBJ whole genome shotgun (WGS) entry which is preliminary data.</text>
</comment>
<keyword evidence="7" id="KW-0723">Serine/threonine-protein kinase</keyword>
<gene>
    <name evidence="7" type="ORF">CAP_2599</name>
</gene>